<keyword evidence="4" id="KW-1185">Reference proteome</keyword>
<dbReference type="InterPro" id="IPR001810">
    <property type="entry name" value="F-box_dom"/>
</dbReference>
<dbReference type="NCBIfam" id="TIGR01640">
    <property type="entry name" value="F_box_assoc_1"/>
    <property type="match status" value="1"/>
</dbReference>
<dbReference type="Pfam" id="PF08268">
    <property type="entry name" value="FBA_3"/>
    <property type="match status" value="1"/>
</dbReference>
<dbReference type="Pfam" id="PF00646">
    <property type="entry name" value="F-box"/>
    <property type="match status" value="1"/>
</dbReference>
<evidence type="ECO:0000313" key="3">
    <source>
        <dbReference type="EMBL" id="KAG7584455.1"/>
    </source>
</evidence>
<sequence>MKTQQQRDEDNDDGAITTVGNSNTESIPLDLTIEILKRLPAESIFRFRCVSKQWCSITCSRFFIDSFMSLSLSRPRLFFCCGITHWYNTYSNENPLICYSTPLTLQESNNLSLVLSKHDMPDLRINSPDQLMESCNSVRGILCISVVGQQSRHFFICNPTTRQVLRIPNEYQRCYMFLGYDSRKDQYKILRRVASHDESVEHSVCTLERGQIQSSSFSSWRHVVSNILYRYEYSDVVCINGVVYYAAWKKTSSTSFVIVSFDVEFERLLLIEAPKEEVKLDYRLKLINYKGKLALFYVHNDYSYILCVLDDIKKQIWLTKTGVLSSFCDLSRNLIVETCGTTDAGEICVVSPSNASELFFYDLEKNSVRRRVTVEGITEEFRRCFFRSCDHVDNIVSF</sequence>
<dbReference type="PANTHER" id="PTHR31111">
    <property type="entry name" value="BNAA05G37150D PROTEIN-RELATED"/>
    <property type="match status" value="1"/>
</dbReference>
<dbReference type="SMART" id="SM00256">
    <property type="entry name" value="FBOX"/>
    <property type="match status" value="1"/>
</dbReference>
<protein>
    <submittedName>
        <fullName evidence="3">F-box associated domain type 3</fullName>
    </submittedName>
</protein>
<dbReference type="InterPro" id="IPR017451">
    <property type="entry name" value="F-box-assoc_interact_dom"/>
</dbReference>
<gene>
    <name evidence="3" type="ORF">ISN44_As08g039130</name>
</gene>
<feature type="region of interest" description="Disordered" evidence="1">
    <location>
        <begin position="1"/>
        <end position="21"/>
    </location>
</feature>
<comment type="caution">
    <text evidence="3">The sequence shown here is derived from an EMBL/GenBank/DDBJ whole genome shotgun (WGS) entry which is preliminary data.</text>
</comment>
<dbReference type="AlphaFoldDB" id="A0A8T2BCB5"/>
<organism evidence="3 4">
    <name type="scientific">Arabidopsis suecica</name>
    <name type="common">Swedish thale-cress</name>
    <name type="synonym">Cardaminopsis suecica</name>
    <dbReference type="NCBI Taxonomy" id="45249"/>
    <lineage>
        <taxon>Eukaryota</taxon>
        <taxon>Viridiplantae</taxon>
        <taxon>Streptophyta</taxon>
        <taxon>Embryophyta</taxon>
        <taxon>Tracheophyta</taxon>
        <taxon>Spermatophyta</taxon>
        <taxon>Magnoliopsida</taxon>
        <taxon>eudicotyledons</taxon>
        <taxon>Gunneridae</taxon>
        <taxon>Pentapetalae</taxon>
        <taxon>rosids</taxon>
        <taxon>malvids</taxon>
        <taxon>Brassicales</taxon>
        <taxon>Brassicaceae</taxon>
        <taxon>Camelineae</taxon>
        <taxon>Arabidopsis</taxon>
    </lineage>
</organism>
<dbReference type="CDD" id="cd22157">
    <property type="entry name" value="F-box_AtFBW1-like"/>
    <property type="match status" value="1"/>
</dbReference>
<dbReference type="EMBL" id="JAEFBJ010000008">
    <property type="protein sequence ID" value="KAG7584455.1"/>
    <property type="molecule type" value="Genomic_DNA"/>
</dbReference>
<dbReference type="PROSITE" id="PS50181">
    <property type="entry name" value="FBOX"/>
    <property type="match status" value="1"/>
</dbReference>
<evidence type="ECO:0000256" key="1">
    <source>
        <dbReference type="SAM" id="MobiDB-lite"/>
    </source>
</evidence>
<evidence type="ECO:0000313" key="4">
    <source>
        <dbReference type="Proteomes" id="UP000694251"/>
    </source>
</evidence>
<feature type="domain" description="F-box" evidence="2">
    <location>
        <begin position="21"/>
        <end position="70"/>
    </location>
</feature>
<dbReference type="InterPro" id="IPR013187">
    <property type="entry name" value="F-box-assoc_dom_typ3"/>
</dbReference>
<name>A0A8T2BCB5_ARASU</name>
<dbReference type="OrthoDB" id="687122at2759"/>
<reference evidence="3 4" key="1">
    <citation type="submission" date="2020-12" db="EMBL/GenBank/DDBJ databases">
        <title>Concerted genomic and epigenomic changes stabilize Arabidopsis allopolyploids.</title>
        <authorList>
            <person name="Chen Z."/>
        </authorList>
    </citation>
    <scope>NUCLEOTIDE SEQUENCE [LARGE SCALE GENOMIC DNA]</scope>
    <source>
        <strain evidence="3">As9502</strain>
        <tissue evidence="3">Leaf</tissue>
    </source>
</reference>
<evidence type="ECO:0000259" key="2">
    <source>
        <dbReference type="PROSITE" id="PS50181"/>
    </source>
</evidence>
<proteinExistence type="predicted"/>
<dbReference type="PANTHER" id="PTHR31111:SF61">
    <property type="entry name" value="F-BOX DOMAIN-CONTAINING PROTEIN"/>
    <property type="match status" value="1"/>
</dbReference>
<dbReference type="Proteomes" id="UP000694251">
    <property type="component" value="Chromosome 8"/>
</dbReference>
<accession>A0A8T2BCB5</accession>